<dbReference type="InterPro" id="IPR023271">
    <property type="entry name" value="Aquaporin-like"/>
</dbReference>
<accession>A0A0E9NS34</accession>
<feature type="transmembrane region" description="Helical" evidence="18">
    <location>
        <begin position="121"/>
        <end position="145"/>
    </location>
</feature>
<reference evidence="19 20" key="1">
    <citation type="journal article" date="2011" name="J. Gen. Appl. Microbiol.">
        <title>Draft genome sequencing of the enigmatic yeast Saitoella complicata.</title>
        <authorList>
            <person name="Nishida H."/>
            <person name="Hamamoto M."/>
            <person name="Sugiyama J."/>
        </authorList>
    </citation>
    <scope>NUCLEOTIDE SEQUENCE [LARGE SCALE GENOMIC DNA]</scope>
    <source>
        <strain evidence="19 20">NRRL Y-17804</strain>
    </source>
</reference>
<dbReference type="SUPFAM" id="SSF53649">
    <property type="entry name" value="Alkaline phosphatase-like"/>
    <property type="match status" value="1"/>
</dbReference>
<feature type="region of interest" description="Disordered" evidence="17">
    <location>
        <begin position="448"/>
        <end position="479"/>
    </location>
</feature>
<evidence type="ECO:0000313" key="19">
    <source>
        <dbReference type="EMBL" id="GAO52573.1"/>
    </source>
</evidence>
<comment type="similarity">
    <text evidence="12">Belongs to the FNT transporter (TC 1.A.16) family.</text>
</comment>
<organism evidence="19 20">
    <name type="scientific">Saitoella complicata (strain BCRC 22490 / CBS 7301 / JCM 7358 / NBRC 10748 / NRRL Y-17804)</name>
    <dbReference type="NCBI Taxonomy" id="698492"/>
    <lineage>
        <taxon>Eukaryota</taxon>
        <taxon>Fungi</taxon>
        <taxon>Dikarya</taxon>
        <taxon>Ascomycota</taxon>
        <taxon>Taphrinomycotina</taxon>
        <taxon>Taphrinomycotina incertae sedis</taxon>
        <taxon>Saitoella</taxon>
    </lineage>
</organism>
<feature type="compositionally biased region" description="Polar residues" evidence="17">
    <location>
        <begin position="365"/>
        <end position="375"/>
    </location>
</feature>
<feature type="transmembrane region" description="Helical" evidence="18">
    <location>
        <begin position="42"/>
        <end position="63"/>
    </location>
</feature>
<dbReference type="EC" id="3.1.3.1" evidence="3 16"/>
<evidence type="ECO:0000256" key="16">
    <source>
        <dbReference type="RuleBase" id="RU003947"/>
    </source>
</evidence>
<comment type="catalytic activity">
    <reaction evidence="16">
        <text>a phosphate monoester + H2O = an alcohol + phosphate</text>
        <dbReference type="Rhea" id="RHEA:15017"/>
        <dbReference type="ChEBI" id="CHEBI:15377"/>
        <dbReference type="ChEBI" id="CHEBI:30879"/>
        <dbReference type="ChEBI" id="CHEBI:43474"/>
        <dbReference type="ChEBI" id="CHEBI:67140"/>
        <dbReference type="EC" id="3.1.3.1"/>
    </reaction>
</comment>
<gene>
    <name evidence="19" type="ORF">G7K_6646-t1</name>
</gene>
<proteinExistence type="inferred from homology"/>
<evidence type="ECO:0000256" key="7">
    <source>
        <dbReference type="ARBA" id="ARBA00022801"/>
    </source>
</evidence>
<dbReference type="CDD" id="cd16012">
    <property type="entry name" value="ALP"/>
    <property type="match status" value="1"/>
</dbReference>
<evidence type="ECO:0000256" key="2">
    <source>
        <dbReference type="ARBA" id="ARBA00005984"/>
    </source>
</evidence>
<dbReference type="PRINTS" id="PR00113">
    <property type="entry name" value="ALKPHPHTASE"/>
</dbReference>
<evidence type="ECO:0000256" key="12">
    <source>
        <dbReference type="ARBA" id="ARBA00049660"/>
    </source>
</evidence>
<feature type="binding site" evidence="14">
    <location>
        <position position="919"/>
    </location>
    <ligand>
        <name>Zn(2+)</name>
        <dbReference type="ChEBI" id="CHEBI:29105"/>
        <label>2</label>
    </ligand>
</feature>
<dbReference type="Pfam" id="PF00245">
    <property type="entry name" value="Alk_phosphatase"/>
    <property type="match status" value="1"/>
</dbReference>
<dbReference type="AlphaFoldDB" id="A0A0E9NS34"/>
<dbReference type="PROSITE" id="PS00123">
    <property type="entry name" value="ALKALINE_PHOSPHATASE"/>
    <property type="match status" value="1"/>
</dbReference>
<keyword evidence="10 18" id="KW-1133">Transmembrane helix</keyword>
<feature type="binding site" evidence="14">
    <location>
        <position position="810"/>
    </location>
    <ligand>
        <name>Zn(2+)</name>
        <dbReference type="ChEBI" id="CHEBI:29105"/>
        <label>2</label>
    </ligand>
</feature>
<feature type="binding site" evidence="14">
    <location>
        <position position="523"/>
    </location>
    <ligand>
        <name>Zn(2+)</name>
        <dbReference type="ChEBI" id="CHEBI:29105"/>
        <label>2</label>
    </ligand>
</feature>
<dbReference type="Gene3D" id="1.10.60.40">
    <property type="match status" value="1"/>
</dbReference>
<dbReference type="Gene3D" id="1.20.1080.10">
    <property type="entry name" value="Glycerol uptake facilitator protein"/>
    <property type="match status" value="1"/>
</dbReference>
<protein>
    <recommendedName>
        <fullName evidence="3 16">Alkaline phosphatase</fullName>
        <ecNumber evidence="3 16">3.1.3.1</ecNumber>
    </recommendedName>
</protein>
<feature type="transmembrane region" description="Helical" evidence="18">
    <location>
        <begin position="83"/>
        <end position="109"/>
    </location>
</feature>
<keyword evidence="11 18" id="KW-0472">Membrane</keyword>
<feature type="transmembrane region" description="Helical" evidence="18">
    <location>
        <begin position="194"/>
        <end position="215"/>
    </location>
</feature>
<evidence type="ECO:0000256" key="6">
    <source>
        <dbReference type="ARBA" id="ARBA00022723"/>
    </source>
</evidence>
<keyword evidence="9 14" id="KW-0460">Magnesium</keyword>
<comment type="subcellular location">
    <subcellularLocation>
        <location evidence="1">Membrane</location>
        <topology evidence="1">Multi-pass membrane protein</topology>
    </subcellularLocation>
</comment>
<dbReference type="GO" id="GO:0000329">
    <property type="term" value="C:fungal-type vacuole membrane"/>
    <property type="evidence" value="ECO:0007669"/>
    <property type="project" value="TreeGrafter"/>
</dbReference>
<feature type="binding site" evidence="14">
    <location>
        <position position="768"/>
    </location>
    <ligand>
        <name>Zn(2+)</name>
        <dbReference type="ChEBI" id="CHEBI:29105"/>
        <label>2</label>
    </ligand>
</feature>
<dbReference type="Proteomes" id="UP000033140">
    <property type="component" value="Unassembled WGS sequence"/>
</dbReference>
<dbReference type="Gene3D" id="3.40.720.10">
    <property type="entry name" value="Alkaline Phosphatase, subunit A"/>
    <property type="match status" value="1"/>
</dbReference>
<feature type="binding site" evidence="14">
    <location>
        <position position="772"/>
    </location>
    <ligand>
        <name>Zn(2+)</name>
        <dbReference type="ChEBI" id="CHEBI:29105"/>
        <label>2</label>
    </ligand>
</feature>
<evidence type="ECO:0000256" key="14">
    <source>
        <dbReference type="PIRSR" id="PIRSR601952-2"/>
    </source>
</evidence>
<comment type="caution">
    <text evidence="19">The sequence shown here is derived from an EMBL/GenBank/DDBJ whole genome shotgun (WGS) entry which is preliminary data.</text>
</comment>
<keyword evidence="6 14" id="KW-0479">Metal-binding</keyword>
<evidence type="ECO:0000256" key="9">
    <source>
        <dbReference type="ARBA" id="ARBA00022842"/>
    </source>
</evidence>
<evidence type="ECO:0000313" key="20">
    <source>
        <dbReference type="Proteomes" id="UP000033140"/>
    </source>
</evidence>
<comment type="cofactor">
    <cofactor evidence="14">
        <name>Zn(2+)</name>
        <dbReference type="ChEBI" id="CHEBI:29105"/>
    </cofactor>
    <text evidence="14">Binds 2 Zn(2+) ions.</text>
</comment>
<evidence type="ECO:0000256" key="1">
    <source>
        <dbReference type="ARBA" id="ARBA00004141"/>
    </source>
</evidence>
<feature type="binding site" evidence="14">
    <location>
        <position position="523"/>
    </location>
    <ligand>
        <name>Mg(2+)</name>
        <dbReference type="ChEBI" id="CHEBI:18420"/>
    </ligand>
</feature>
<dbReference type="PROSITE" id="PS01006">
    <property type="entry name" value="FORMATE_NITRITE_TP_2"/>
    <property type="match status" value="1"/>
</dbReference>
<feature type="binding site" evidence="14">
    <location>
        <position position="811"/>
    </location>
    <ligand>
        <name>Zn(2+)</name>
        <dbReference type="ChEBI" id="CHEBI:29105"/>
        <label>2</label>
    </ligand>
</feature>
<feature type="binding site" evidence="14">
    <location>
        <position position="622"/>
    </location>
    <ligand>
        <name>Mg(2+)</name>
        <dbReference type="ChEBI" id="CHEBI:18420"/>
    </ligand>
</feature>
<evidence type="ECO:0000256" key="17">
    <source>
        <dbReference type="SAM" id="MobiDB-lite"/>
    </source>
</evidence>
<feature type="binding site" evidence="14">
    <location>
        <position position="763"/>
    </location>
    <ligand>
        <name>Mg(2+)</name>
        <dbReference type="ChEBI" id="CHEBI:18420"/>
    </ligand>
</feature>
<dbReference type="InterPro" id="IPR001952">
    <property type="entry name" value="Alkaline_phosphatase"/>
</dbReference>
<evidence type="ECO:0000256" key="18">
    <source>
        <dbReference type="SAM" id="Phobius"/>
    </source>
</evidence>
<dbReference type="GO" id="GO:0004035">
    <property type="term" value="F:alkaline phosphatase activity"/>
    <property type="evidence" value="ECO:0007669"/>
    <property type="project" value="UniProtKB-EC"/>
</dbReference>
<keyword evidence="7 16" id="KW-0378">Hydrolase</keyword>
<dbReference type="InterPro" id="IPR017850">
    <property type="entry name" value="Alkaline_phosphatase_core_sf"/>
</dbReference>
<dbReference type="GO" id="GO:0022857">
    <property type="term" value="F:transmembrane transporter activity"/>
    <property type="evidence" value="ECO:0007669"/>
    <property type="project" value="InterPro"/>
</dbReference>
<evidence type="ECO:0000256" key="5">
    <source>
        <dbReference type="ARBA" id="ARBA00022692"/>
    </source>
</evidence>
<sequence length="1006" mass="109686">MVLNSSPIHNVSGSMDCWTPQQTVEIMTLSSVKKSRMSLAKCFVSSMYGGMLLSFGCTFVLAVNASPWFATNAPGVLALIRALVFPVGLIMIVLTGADLLTSNVMLMVIGVLRRKVTLWQLCVNWVVSFFGNLSGSLFFMAIIIVCYPPPPHCSSHNTDILGQHYGNIFHTPAQISATATFGNQKVLDPAWHEIFLRGIACNWLVCLAVILGTMSREVISKMAGIEFPTATFIACGFDHVVANFFFLPTAMWAGADFGVGYYIWKSLIPSLLGNIVGGGLFCGAGYWYLYVHDEEMPDYRGENVLEGAEVSELGGPTGSGHSSFKKNREDSEFTLRNGQHGGMDQSRGPEEICDSRAPGERSSRTRLSTPNGSSKCLPITHTTWTKYLVRLGDDKPCTGIKRCVSPADHDGPHHQHLHSSKQIGNGNMVRLGSLFIATLLGVAAAHGNDNHGSDKSSNNKHQKSEEDRVRPHKYAGGSLADTDNLSWNGVPTNETDHVYTNAPGAHVYRAPKGKKNVILMISDGFGPASEYFARSFYQYKQGLSFETQLPLDELLTGSIRTRAIDSLITDSAASGTAYSCGIKSFNDAIAVDHKGEPCGTVLEGAKKLGYATGLVTTSRITHATPAVFSSHVTFRDWEDLIAQQQIGDNPLGRQVDLLMGGGRCYFTPQSTEKSCREDDRNLIEEAQSAGFSYIEDRAGFDGLNNGSSVDLPLLALFTQSHMSYEIDRKASKEPSLAEMSLTALNALNKAQVDQEEGFFIMIEGARIDHAAHNNDPIGHLHDILAYQEAVMAVRNWVDEHPESLLISTSDHECGGLALGRQANWTDSPFYGWYPSALANATNSTEVVGSAVAKMVNHTDAELRTYLNQTVLTQWMGIDDATTTEIDSLICNRNTSSMVTYQLSDMLNRRAAMGWSTHGHSGVDVNLYAYGAAAEAGLFIGNHENIFIGKFIEDYLGLDLHEITTVLNNGTFPDPYSGADLANFTRNLPVYDHDHRGLVDLHASCGM</sequence>
<dbReference type="GO" id="GO:0046872">
    <property type="term" value="F:metal ion binding"/>
    <property type="evidence" value="ECO:0007669"/>
    <property type="project" value="UniProtKB-KW"/>
</dbReference>
<keyword evidence="5 18" id="KW-0812">Transmembrane</keyword>
<dbReference type="EMBL" id="BACD03000074">
    <property type="protein sequence ID" value="GAO52573.1"/>
    <property type="molecule type" value="Genomic_DNA"/>
</dbReference>
<keyword evidence="20" id="KW-1185">Reference proteome</keyword>
<feature type="transmembrane region" description="Helical" evidence="18">
    <location>
        <begin position="428"/>
        <end position="447"/>
    </location>
</feature>
<comment type="similarity">
    <text evidence="2 15">Belongs to the alkaline phosphatase family.</text>
</comment>
<dbReference type="InterPro" id="IPR018299">
    <property type="entry name" value="Alkaline_phosphatase_AS"/>
</dbReference>
<evidence type="ECO:0000256" key="15">
    <source>
        <dbReference type="RuleBase" id="RU003946"/>
    </source>
</evidence>
<comment type="cofactor">
    <cofactor evidence="14">
        <name>Mg(2+)</name>
        <dbReference type="ChEBI" id="CHEBI:18420"/>
    </cofactor>
    <text evidence="14">Binds 1 Mg(2+) ion.</text>
</comment>
<dbReference type="Pfam" id="PF01226">
    <property type="entry name" value="Form_Nir_trans"/>
    <property type="match status" value="1"/>
</dbReference>
<evidence type="ECO:0000256" key="13">
    <source>
        <dbReference type="PIRSR" id="PIRSR601952-1"/>
    </source>
</evidence>
<dbReference type="InterPro" id="IPR000292">
    <property type="entry name" value="For/NO2_transpt"/>
</dbReference>
<feature type="active site" description="Phosphoserine intermediate" evidence="13">
    <location>
        <position position="571"/>
    </location>
</feature>
<name>A0A0E9NS34_SAICN</name>
<dbReference type="PANTHER" id="PTHR11596:SF5">
    <property type="entry name" value="ALKALINE PHOSPHATASE"/>
    <property type="match status" value="1"/>
</dbReference>
<feature type="binding site" evidence="14">
    <location>
        <position position="624"/>
    </location>
    <ligand>
        <name>Mg(2+)</name>
        <dbReference type="ChEBI" id="CHEBI:18420"/>
    </ligand>
</feature>
<dbReference type="InterPro" id="IPR024002">
    <property type="entry name" value="For/NO2_transpt_CS"/>
</dbReference>
<keyword evidence="4" id="KW-0597">Phosphoprotein</keyword>
<evidence type="ECO:0000256" key="3">
    <source>
        <dbReference type="ARBA" id="ARBA00012647"/>
    </source>
</evidence>
<reference evidence="19 20" key="2">
    <citation type="journal article" date="2014" name="J. Gen. Appl. Microbiol.">
        <title>The early diverging ascomycetous budding yeast Saitoella complicata has three histone deacetylases belonging to the Clr6, Hos2, and Rpd3 lineages.</title>
        <authorList>
            <person name="Nishida H."/>
            <person name="Matsumoto T."/>
            <person name="Kondo S."/>
            <person name="Hamamoto M."/>
            <person name="Yoshikawa H."/>
        </authorList>
    </citation>
    <scope>NUCLEOTIDE SEQUENCE [LARGE SCALE GENOMIC DNA]</scope>
    <source>
        <strain evidence="19 20">NRRL Y-17804</strain>
    </source>
</reference>
<keyword evidence="8 14" id="KW-0862">Zinc</keyword>
<feature type="compositionally biased region" description="Basic and acidic residues" evidence="17">
    <location>
        <begin position="347"/>
        <end position="363"/>
    </location>
</feature>
<dbReference type="PANTHER" id="PTHR11596">
    <property type="entry name" value="ALKALINE PHOSPHATASE"/>
    <property type="match status" value="1"/>
</dbReference>
<dbReference type="STRING" id="698492.A0A0E9NS34"/>
<evidence type="ECO:0000256" key="11">
    <source>
        <dbReference type="ARBA" id="ARBA00023136"/>
    </source>
</evidence>
<evidence type="ECO:0000256" key="4">
    <source>
        <dbReference type="ARBA" id="ARBA00022553"/>
    </source>
</evidence>
<feature type="transmembrane region" description="Helical" evidence="18">
    <location>
        <begin position="267"/>
        <end position="290"/>
    </location>
</feature>
<reference evidence="19 20" key="3">
    <citation type="journal article" date="2015" name="Genome Announc.">
        <title>Draft Genome Sequence of the Archiascomycetous Yeast Saitoella complicata.</title>
        <authorList>
            <person name="Yamauchi K."/>
            <person name="Kondo S."/>
            <person name="Hamamoto M."/>
            <person name="Takahashi Y."/>
            <person name="Ogura Y."/>
            <person name="Hayashi T."/>
            <person name="Nishida H."/>
        </authorList>
    </citation>
    <scope>NUCLEOTIDE SEQUENCE [LARGE SCALE GENOMIC DNA]</scope>
    <source>
        <strain evidence="19 20">NRRL Y-17804</strain>
    </source>
</reference>
<evidence type="ECO:0000256" key="8">
    <source>
        <dbReference type="ARBA" id="ARBA00022833"/>
    </source>
</evidence>
<feature type="transmembrane region" description="Helical" evidence="18">
    <location>
        <begin position="227"/>
        <end position="247"/>
    </location>
</feature>
<dbReference type="SMART" id="SM00098">
    <property type="entry name" value="alkPPc"/>
    <property type="match status" value="1"/>
</dbReference>
<evidence type="ECO:0000256" key="10">
    <source>
        <dbReference type="ARBA" id="ARBA00022989"/>
    </source>
</evidence>
<feature type="region of interest" description="Disordered" evidence="17">
    <location>
        <begin position="334"/>
        <end position="375"/>
    </location>
</feature>